<evidence type="ECO:0000313" key="2">
    <source>
        <dbReference type="EMBL" id="SUB01008.1"/>
    </source>
</evidence>
<protein>
    <submittedName>
        <fullName evidence="2">Uncharacterized protein</fullName>
    </submittedName>
</protein>
<sequence length="89" mass="9720">MVRTLLRQDQSFGGQQKMYLGEDDVMDLNKFRIADAQRKTVKAAWDLPLSDAAAKPAAGGGSQVAEKSKSTRNRTRTLNAHNAACRALT</sequence>
<dbReference type="EMBL" id="UGSK01000001">
    <property type="protein sequence ID" value="SUB01008.1"/>
    <property type="molecule type" value="Genomic_DNA"/>
</dbReference>
<name>A0A378ZV93_9HYPH</name>
<organism evidence="2 3">
    <name type="scientific">Pannonibacter phragmitetus</name>
    <dbReference type="NCBI Taxonomy" id="121719"/>
    <lineage>
        <taxon>Bacteria</taxon>
        <taxon>Pseudomonadati</taxon>
        <taxon>Pseudomonadota</taxon>
        <taxon>Alphaproteobacteria</taxon>
        <taxon>Hyphomicrobiales</taxon>
        <taxon>Stappiaceae</taxon>
        <taxon>Pannonibacter</taxon>
    </lineage>
</organism>
<dbReference type="Proteomes" id="UP000255000">
    <property type="component" value="Unassembled WGS sequence"/>
</dbReference>
<gene>
    <name evidence="2" type="ORF">NCTC13350_01939</name>
</gene>
<proteinExistence type="predicted"/>
<evidence type="ECO:0000256" key="1">
    <source>
        <dbReference type="SAM" id="MobiDB-lite"/>
    </source>
</evidence>
<dbReference type="RefSeq" id="WP_019966641.1">
    <property type="nucleotide sequence ID" value="NZ_UGSK01000001.1"/>
</dbReference>
<evidence type="ECO:0000313" key="3">
    <source>
        <dbReference type="Proteomes" id="UP000255000"/>
    </source>
</evidence>
<dbReference type="AlphaFoldDB" id="A0A378ZV93"/>
<feature type="region of interest" description="Disordered" evidence="1">
    <location>
        <begin position="54"/>
        <end position="89"/>
    </location>
</feature>
<reference evidence="2 3" key="1">
    <citation type="submission" date="2018-06" db="EMBL/GenBank/DDBJ databases">
        <authorList>
            <consortium name="Pathogen Informatics"/>
            <person name="Doyle S."/>
        </authorList>
    </citation>
    <scope>NUCLEOTIDE SEQUENCE [LARGE SCALE GENOMIC DNA]</scope>
    <source>
        <strain evidence="2 3">NCTC13350</strain>
    </source>
</reference>
<accession>A0A378ZV93</accession>